<dbReference type="Pfam" id="PF01263">
    <property type="entry name" value="Aldose_epim"/>
    <property type="match status" value="1"/>
</dbReference>
<dbReference type="GO" id="GO:0004034">
    <property type="term" value="F:aldose 1-epimerase activity"/>
    <property type="evidence" value="ECO:0007669"/>
    <property type="project" value="UniProtKB-EC"/>
</dbReference>
<keyword evidence="2" id="KW-1185">Reference proteome</keyword>
<dbReference type="AlphaFoldDB" id="A0AAF0EWE3"/>
<reference evidence="1" key="1">
    <citation type="submission" date="2023-03" db="EMBL/GenBank/DDBJ databases">
        <title>Mating type loci evolution in Malassezia.</title>
        <authorList>
            <person name="Coelho M.A."/>
        </authorList>
    </citation>
    <scope>NUCLEOTIDE SEQUENCE</scope>
    <source>
        <strain evidence="1">CBS 9431</strain>
    </source>
</reference>
<dbReference type="PANTHER" id="PTHR10091">
    <property type="entry name" value="ALDOSE-1-EPIMERASE"/>
    <property type="match status" value="1"/>
</dbReference>
<dbReference type="EC" id="5.1.3.3" evidence="1"/>
<evidence type="ECO:0000313" key="2">
    <source>
        <dbReference type="Proteomes" id="UP001217754"/>
    </source>
</evidence>
<proteinExistence type="predicted"/>
<dbReference type="GeneID" id="85224808"/>
<evidence type="ECO:0000313" key="1">
    <source>
        <dbReference type="EMBL" id="WFD38211.1"/>
    </source>
</evidence>
<dbReference type="InterPro" id="IPR014718">
    <property type="entry name" value="GH-type_carb-bd"/>
</dbReference>
<organism evidence="1 2">
    <name type="scientific">Malassezia japonica</name>
    <dbReference type="NCBI Taxonomy" id="223818"/>
    <lineage>
        <taxon>Eukaryota</taxon>
        <taxon>Fungi</taxon>
        <taxon>Dikarya</taxon>
        <taxon>Basidiomycota</taxon>
        <taxon>Ustilaginomycotina</taxon>
        <taxon>Malasseziomycetes</taxon>
        <taxon>Malasseziales</taxon>
        <taxon>Malasseziaceae</taxon>
        <taxon>Malassezia</taxon>
    </lineage>
</organism>
<dbReference type="SUPFAM" id="SSF74650">
    <property type="entry name" value="Galactose mutarotase-like"/>
    <property type="match status" value="1"/>
</dbReference>
<dbReference type="GO" id="GO:0033499">
    <property type="term" value="P:galactose catabolic process via UDP-galactose, Leloir pathway"/>
    <property type="evidence" value="ECO:0007669"/>
    <property type="project" value="TreeGrafter"/>
</dbReference>
<dbReference type="Proteomes" id="UP001217754">
    <property type="component" value="Chromosome 2"/>
</dbReference>
<sequence length="362" mass="38368">MELASADGRVVVQVLPYGLTVHAIRVHHDGDWHDVLAGPEDPADHARYGRRFFGQVVGRYANRLPAGTSEAGGVRVDLAEWGGEGVSHHGGPPAVARDGIEQTGPLDTVTWTVLEHAQLFGDEAHDACATFGIESPAGDQGYPGRLRIEARIAVDGGDVPSVRVAYRAKLMDACAATPLNLTQHWGFNLDASSAASKGAGVGAHVLQMQTPLRRLVLDARGVPTGELRAVEAEHDWTRGKRIADAMPDGGYDDFYVWGRPGSGPVVRLAAPSGIALDFSTNQAGVQLYTANSVSDPAPVRKAVHGGLYDGVRCAAFLEFSAPHATFLRPPLHGAAAGDTILHAGEVYEHWVNIAIQLNEKGA</sequence>
<name>A0AAF0EWE3_9BASI</name>
<dbReference type="PANTHER" id="PTHR10091:SF0">
    <property type="entry name" value="GALACTOSE MUTAROTASE"/>
    <property type="match status" value="1"/>
</dbReference>
<dbReference type="GO" id="GO:0006006">
    <property type="term" value="P:glucose metabolic process"/>
    <property type="evidence" value="ECO:0007669"/>
    <property type="project" value="TreeGrafter"/>
</dbReference>
<dbReference type="RefSeq" id="XP_060121108.1">
    <property type="nucleotide sequence ID" value="XM_060265125.1"/>
</dbReference>
<dbReference type="EMBL" id="CP119959">
    <property type="protein sequence ID" value="WFD38211.1"/>
    <property type="molecule type" value="Genomic_DNA"/>
</dbReference>
<dbReference type="InterPro" id="IPR008183">
    <property type="entry name" value="Aldose_1/G6P_1-epimerase"/>
</dbReference>
<accession>A0AAF0EWE3</accession>
<dbReference type="GO" id="GO:0030246">
    <property type="term" value="F:carbohydrate binding"/>
    <property type="evidence" value="ECO:0007669"/>
    <property type="project" value="InterPro"/>
</dbReference>
<keyword evidence="1" id="KW-0413">Isomerase</keyword>
<dbReference type="Gene3D" id="2.70.98.10">
    <property type="match status" value="1"/>
</dbReference>
<gene>
    <name evidence="1" type="ORF">MJAP1_001159</name>
</gene>
<dbReference type="InterPro" id="IPR011013">
    <property type="entry name" value="Gal_mutarotase_sf_dom"/>
</dbReference>
<protein>
    <submittedName>
        <fullName evidence="1">Aldose 1-epimerase</fullName>
        <ecNumber evidence="1">5.1.3.3</ecNumber>
    </submittedName>
</protein>